<dbReference type="RefSeq" id="WP_062322577.1">
    <property type="nucleotide sequence ID" value="NZ_BJWJ01000023.1"/>
</dbReference>
<protein>
    <submittedName>
        <fullName evidence="3">Hsp20/alpha crystallin family protein</fullName>
    </submittedName>
</protein>
<reference evidence="2 5" key="2">
    <citation type="submission" date="2019-07" db="EMBL/GenBank/DDBJ databases">
        <title>Whole genome shotgun sequence of Halolactibacillus miurensis NBRC 100873.</title>
        <authorList>
            <person name="Hosoyama A."/>
            <person name="Uohara A."/>
            <person name="Ohji S."/>
            <person name="Ichikawa N."/>
        </authorList>
    </citation>
    <scope>NUCLEOTIDE SEQUENCE [LARGE SCALE GENOMIC DNA]</scope>
    <source>
        <strain evidence="2 5">NBRC 100873</strain>
    </source>
</reference>
<dbReference type="Proteomes" id="UP000321773">
    <property type="component" value="Unassembled WGS sequence"/>
</dbReference>
<dbReference type="EMBL" id="BJWJ01000023">
    <property type="protein sequence ID" value="GEM05065.1"/>
    <property type="molecule type" value="Genomic_DNA"/>
</dbReference>
<organism evidence="3 4">
    <name type="scientific">Halolactibacillus miurensis</name>
    <dbReference type="NCBI Taxonomy" id="306541"/>
    <lineage>
        <taxon>Bacteria</taxon>
        <taxon>Bacillati</taxon>
        <taxon>Bacillota</taxon>
        <taxon>Bacilli</taxon>
        <taxon>Bacillales</taxon>
        <taxon>Bacillaceae</taxon>
        <taxon>Halolactibacillus</taxon>
    </lineage>
</organism>
<dbReference type="AlphaFoldDB" id="A0A1I6U6B6"/>
<evidence type="ECO:0000313" key="2">
    <source>
        <dbReference type="EMBL" id="GEM05065.1"/>
    </source>
</evidence>
<reference evidence="3 4" key="1">
    <citation type="submission" date="2016-10" db="EMBL/GenBank/DDBJ databases">
        <authorList>
            <person name="de Groot N.N."/>
        </authorList>
    </citation>
    <scope>NUCLEOTIDE SEQUENCE [LARGE SCALE GENOMIC DNA]</scope>
    <source>
        <strain evidence="3 4">DSM 17074</strain>
    </source>
</reference>
<evidence type="ECO:0000259" key="1">
    <source>
        <dbReference type="Pfam" id="PF00011"/>
    </source>
</evidence>
<dbReference type="Proteomes" id="UP000199139">
    <property type="component" value="Unassembled WGS sequence"/>
</dbReference>
<dbReference type="CDD" id="cd00298">
    <property type="entry name" value="ACD_sHsps_p23-like"/>
    <property type="match status" value="1"/>
</dbReference>
<dbReference type="InterPro" id="IPR008978">
    <property type="entry name" value="HSP20-like_chaperone"/>
</dbReference>
<proteinExistence type="predicted"/>
<accession>A0A1I6U6B6</accession>
<dbReference type="Gene3D" id="2.60.40.790">
    <property type="match status" value="1"/>
</dbReference>
<gene>
    <name evidence="2" type="ORF">HMI01_20530</name>
    <name evidence="3" type="ORF">SAMN05421668_12233</name>
</gene>
<dbReference type="Pfam" id="PF00011">
    <property type="entry name" value="HSP20"/>
    <property type="match status" value="1"/>
</dbReference>
<dbReference type="EMBL" id="FPAI01000022">
    <property type="protein sequence ID" value="SFS97010.1"/>
    <property type="molecule type" value="Genomic_DNA"/>
</dbReference>
<feature type="domain" description="SHSP" evidence="1">
    <location>
        <begin position="22"/>
        <end position="99"/>
    </location>
</feature>
<dbReference type="STRING" id="306541.SAMN05421668_12233"/>
<dbReference type="SUPFAM" id="SSF49764">
    <property type="entry name" value="HSP20-like chaperones"/>
    <property type="match status" value="1"/>
</dbReference>
<evidence type="ECO:0000313" key="4">
    <source>
        <dbReference type="Proteomes" id="UP000199139"/>
    </source>
</evidence>
<evidence type="ECO:0000313" key="3">
    <source>
        <dbReference type="EMBL" id="SFS97010.1"/>
    </source>
</evidence>
<name>A0A1I6U6B6_9BACI</name>
<keyword evidence="5" id="KW-1185">Reference proteome</keyword>
<dbReference type="InterPro" id="IPR002068">
    <property type="entry name" value="A-crystallin/Hsp20_dom"/>
</dbReference>
<evidence type="ECO:0000313" key="5">
    <source>
        <dbReference type="Proteomes" id="UP000321773"/>
    </source>
</evidence>
<dbReference type="OrthoDB" id="9811615at2"/>
<sequence>MKTLLDKLHLTKQSIPFPLLNIYEDKDYFYIRTFLPEKLSSSLKLSIHNRTLTFTGHLSTSNDGTTLYQEVPSTHINRQVTLPEAIDQKIIACIHTEDGTEYVLKKRRL</sequence>